<evidence type="ECO:0000313" key="3">
    <source>
        <dbReference type="Proteomes" id="UP000193648"/>
    </source>
</evidence>
<organism evidence="2 3">
    <name type="scientific">Lobosporangium transversale</name>
    <dbReference type="NCBI Taxonomy" id="64571"/>
    <lineage>
        <taxon>Eukaryota</taxon>
        <taxon>Fungi</taxon>
        <taxon>Fungi incertae sedis</taxon>
        <taxon>Mucoromycota</taxon>
        <taxon>Mortierellomycotina</taxon>
        <taxon>Mortierellomycetes</taxon>
        <taxon>Mortierellales</taxon>
        <taxon>Mortierellaceae</taxon>
        <taxon>Lobosporangium</taxon>
    </lineage>
</organism>
<proteinExistence type="predicted"/>
<comment type="caution">
    <text evidence="2">The sequence shown here is derived from an EMBL/GenBank/DDBJ whole genome shotgun (WGS) entry which is preliminary data.</text>
</comment>
<keyword evidence="3" id="KW-1185">Reference proteome</keyword>
<evidence type="ECO:0000256" key="1">
    <source>
        <dbReference type="SAM" id="Phobius"/>
    </source>
</evidence>
<dbReference type="GeneID" id="33570369"/>
<keyword evidence="1" id="KW-1133">Transmembrane helix</keyword>
<dbReference type="RefSeq" id="XP_021884830.1">
    <property type="nucleotide sequence ID" value="XM_022028526.1"/>
</dbReference>
<evidence type="ECO:0000313" key="2">
    <source>
        <dbReference type="EMBL" id="ORZ27083.1"/>
    </source>
</evidence>
<gene>
    <name evidence="2" type="ORF">BCR41DRAFT_393102</name>
</gene>
<name>A0A1Y2H049_9FUNG</name>
<sequence>MSSYTTPLFHTSHTPPLINPAPTSSPYHPYYPDYYPEKGRTTTSIILAALLVCGGVFLLILVLCCLVGCCCHRHRMKAKDKQIQELQETLATRAIPFSNGVTYHSSGIVNNGDNNDDKVINNAGVHQGNNTITAYLTNQRGTNGDELVLVSKQQLQRIQFSASPISLKQP</sequence>
<dbReference type="Proteomes" id="UP000193648">
    <property type="component" value="Unassembled WGS sequence"/>
</dbReference>
<reference evidence="2 3" key="1">
    <citation type="submission" date="2016-07" db="EMBL/GenBank/DDBJ databases">
        <title>Pervasive Adenine N6-methylation of Active Genes in Fungi.</title>
        <authorList>
            <consortium name="DOE Joint Genome Institute"/>
            <person name="Mondo S.J."/>
            <person name="Dannebaum R.O."/>
            <person name="Kuo R.C."/>
            <person name="Labutti K."/>
            <person name="Haridas S."/>
            <person name="Kuo A."/>
            <person name="Salamov A."/>
            <person name="Ahrendt S.R."/>
            <person name="Lipzen A."/>
            <person name="Sullivan W."/>
            <person name="Andreopoulos W.B."/>
            <person name="Clum A."/>
            <person name="Lindquist E."/>
            <person name="Daum C."/>
            <person name="Ramamoorthy G.K."/>
            <person name="Gryganskyi A."/>
            <person name="Culley D."/>
            <person name="Magnuson J.K."/>
            <person name="James T.Y."/>
            <person name="O'Malley M.A."/>
            <person name="Stajich J.E."/>
            <person name="Spatafora J.W."/>
            <person name="Visel A."/>
            <person name="Grigoriev I.V."/>
        </authorList>
    </citation>
    <scope>NUCLEOTIDE SEQUENCE [LARGE SCALE GENOMIC DNA]</scope>
    <source>
        <strain evidence="2 3">NRRL 3116</strain>
    </source>
</reference>
<dbReference type="EMBL" id="MCFF01000005">
    <property type="protein sequence ID" value="ORZ27083.1"/>
    <property type="molecule type" value="Genomic_DNA"/>
</dbReference>
<protein>
    <submittedName>
        <fullName evidence="2">Uncharacterized protein</fullName>
    </submittedName>
</protein>
<keyword evidence="1" id="KW-0472">Membrane</keyword>
<keyword evidence="1" id="KW-0812">Transmembrane</keyword>
<feature type="transmembrane region" description="Helical" evidence="1">
    <location>
        <begin position="45"/>
        <end position="71"/>
    </location>
</feature>
<dbReference type="AlphaFoldDB" id="A0A1Y2H049"/>
<accession>A0A1Y2H049</accession>
<dbReference type="InParanoid" id="A0A1Y2H049"/>